<dbReference type="Gene3D" id="6.10.140.2190">
    <property type="match status" value="1"/>
</dbReference>
<comment type="caution">
    <text evidence="1">The sequence shown here is derived from an EMBL/GenBank/DDBJ whole genome shotgun (WGS) entry which is preliminary data.</text>
</comment>
<sequence>MEKFKPTVISKEFISSVTDSVQNQNAISFAESVASSASLSDDQAMNNNYQKSQSYSRDVTGIVTGYKNADTNTIVANVKVSNQSLSADVKISTIMIFANYNGNKILVATSRLNEPELLPAFDADKGTPVTIELAVYIQVSNVVDAKVQFNEAGLATNSDLQHVDSTSVHNIGNETIDGVKTFTQPIKGVADINVRQLWDGYDLDSLKTAGMYSANNVKVIQSPSKETFSLIVEVSGQSVKQTKSVFNQDGTSSTYIRYYNNKWSDFKKFTVDDSQIANINSQNEFKENAVFNKNVTVGGDLHANADWSHNSEHALNSDKAGKADWANGSWQSEYVNPNNNQTIHNLTVTGSLHANADNAVHSDKSSYADKAGSSGWANGAGQADYATNADHANNASHADRTMLTDYILRENDQIMHSLQLNGNFSANGDSITQKLDVNGQLFAHQDVTGFGSIVSKKRYVGWSDAWQGFRFWFDRIGNTVTVDISGWSNVKIDGWVAFAASVPVGYRPAHNTNAVIFVGNVAGFIQVGSDGSLYNGGVWNVFNGDYDKQVRVIGTWTTLDDLPS</sequence>
<dbReference type="EMBL" id="CAUZLT010000001">
    <property type="protein sequence ID" value="CAK1228113.1"/>
    <property type="molecule type" value="Genomic_DNA"/>
</dbReference>
<protein>
    <submittedName>
        <fullName evidence="1">Phage-related tail fiber protein</fullName>
    </submittedName>
</protein>
<name>A0ABN9YPS3_9LACO</name>
<dbReference type="CDD" id="cd19958">
    <property type="entry name" value="pyocin_knob"/>
    <property type="match status" value="1"/>
</dbReference>
<reference evidence="1 2" key="1">
    <citation type="submission" date="2023-10" db="EMBL/GenBank/DDBJ databases">
        <authorList>
            <person name="Botero Cardona J."/>
        </authorList>
    </citation>
    <scope>NUCLEOTIDE SEQUENCE [LARGE SCALE GENOMIC DNA]</scope>
    <source>
        <strain evidence="1 2">R-53137</strain>
    </source>
</reference>
<proteinExistence type="predicted"/>
<keyword evidence="2" id="KW-1185">Reference proteome</keyword>
<accession>A0ABN9YPS3</accession>
<organism evidence="1 2">
    <name type="scientific">Fructobacillus tropaeoli</name>
    <dbReference type="NCBI Taxonomy" id="709323"/>
    <lineage>
        <taxon>Bacteria</taxon>
        <taxon>Bacillati</taxon>
        <taxon>Bacillota</taxon>
        <taxon>Bacilli</taxon>
        <taxon>Lactobacillales</taxon>
        <taxon>Lactobacillaceae</taxon>
        <taxon>Fructobacillus</taxon>
    </lineage>
</organism>
<dbReference type="RefSeq" id="WP_338348881.1">
    <property type="nucleotide sequence ID" value="NZ_CAUZLT010000001.1"/>
</dbReference>
<evidence type="ECO:0000313" key="1">
    <source>
        <dbReference type="EMBL" id="CAK1228113.1"/>
    </source>
</evidence>
<dbReference type="Proteomes" id="UP001314262">
    <property type="component" value="Unassembled WGS sequence"/>
</dbReference>
<evidence type="ECO:0000313" key="2">
    <source>
        <dbReference type="Proteomes" id="UP001314262"/>
    </source>
</evidence>
<gene>
    <name evidence="1" type="ORF">R53137_KAKDMLNK_00217</name>
</gene>